<dbReference type="OrthoDB" id="10395987at2759"/>
<dbReference type="HOGENOM" id="CLU_1061764_0_0_1"/>
<dbReference type="AlphaFoldDB" id="M2UN70"/>
<protein>
    <submittedName>
        <fullName evidence="1">Uncharacterized protein</fullName>
    </submittedName>
</protein>
<name>M2UN70_COCH5</name>
<sequence length="262" mass="29323">MYGCCAKEEYYIWLLTGQDCDREIMGYVIACAKARHFRPGHMTGVPGHIDAWMTEWRDLDTTYTCSRRWKLTVWYDGEGGRVWYQRDRAVSVLNGRRFAGLSVVGQGRAAEYSQAGFRGGLLGGGDLDKLRADSRVAQLTQLRMCAIADCCSNEASSGLSHRWTSGITALGQGREGVCGRRHDRVAGDGRVQAGGRMELAAYRSDVGRDWPPLDAYLWHEMQLTQHNMEPPTRQALPPPGMGGQCLPWLRVIILSRRQRATV</sequence>
<evidence type="ECO:0000313" key="1">
    <source>
        <dbReference type="EMBL" id="EMD95061.1"/>
    </source>
</evidence>
<dbReference type="EMBL" id="KB445571">
    <property type="protein sequence ID" value="EMD95061.1"/>
    <property type="molecule type" value="Genomic_DNA"/>
</dbReference>
<organism evidence="1 2">
    <name type="scientific">Cochliobolus heterostrophus (strain C5 / ATCC 48332 / race O)</name>
    <name type="common">Southern corn leaf blight fungus</name>
    <name type="synonym">Bipolaris maydis</name>
    <dbReference type="NCBI Taxonomy" id="701091"/>
    <lineage>
        <taxon>Eukaryota</taxon>
        <taxon>Fungi</taxon>
        <taxon>Dikarya</taxon>
        <taxon>Ascomycota</taxon>
        <taxon>Pezizomycotina</taxon>
        <taxon>Dothideomycetes</taxon>
        <taxon>Pleosporomycetidae</taxon>
        <taxon>Pleosporales</taxon>
        <taxon>Pleosporineae</taxon>
        <taxon>Pleosporaceae</taxon>
        <taxon>Bipolaris</taxon>
    </lineage>
</organism>
<gene>
    <name evidence="1" type="ORF">COCHEDRAFT_1201516</name>
</gene>
<reference evidence="1 2" key="1">
    <citation type="journal article" date="2012" name="PLoS Pathog.">
        <title>Diverse lifestyles and strategies of plant pathogenesis encoded in the genomes of eighteen Dothideomycetes fungi.</title>
        <authorList>
            <person name="Ohm R.A."/>
            <person name="Feau N."/>
            <person name="Henrissat B."/>
            <person name="Schoch C.L."/>
            <person name="Horwitz B.A."/>
            <person name="Barry K.W."/>
            <person name="Condon B.J."/>
            <person name="Copeland A.C."/>
            <person name="Dhillon B."/>
            <person name="Glaser F."/>
            <person name="Hesse C.N."/>
            <person name="Kosti I."/>
            <person name="LaButti K."/>
            <person name="Lindquist E.A."/>
            <person name="Lucas S."/>
            <person name="Salamov A.A."/>
            <person name="Bradshaw R.E."/>
            <person name="Ciuffetti L."/>
            <person name="Hamelin R.C."/>
            <person name="Kema G.H.J."/>
            <person name="Lawrence C."/>
            <person name="Scott J.A."/>
            <person name="Spatafora J.W."/>
            <person name="Turgeon B.G."/>
            <person name="de Wit P.J.G.M."/>
            <person name="Zhong S."/>
            <person name="Goodwin S.B."/>
            <person name="Grigoriev I.V."/>
        </authorList>
    </citation>
    <scope>NUCLEOTIDE SEQUENCE [LARGE SCALE GENOMIC DNA]</scope>
    <source>
        <strain evidence="2">C5 / ATCC 48332 / race O</strain>
    </source>
</reference>
<evidence type="ECO:0000313" key="2">
    <source>
        <dbReference type="Proteomes" id="UP000016936"/>
    </source>
</evidence>
<proteinExistence type="predicted"/>
<accession>M2UN70</accession>
<dbReference type="Proteomes" id="UP000016936">
    <property type="component" value="Unassembled WGS sequence"/>
</dbReference>
<reference evidence="2" key="2">
    <citation type="journal article" date="2013" name="PLoS Genet.">
        <title>Comparative genome structure, secondary metabolite, and effector coding capacity across Cochliobolus pathogens.</title>
        <authorList>
            <person name="Condon B.J."/>
            <person name="Leng Y."/>
            <person name="Wu D."/>
            <person name="Bushley K.E."/>
            <person name="Ohm R.A."/>
            <person name="Otillar R."/>
            <person name="Martin J."/>
            <person name="Schackwitz W."/>
            <person name="Grimwood J."/>
            <person name="MohdZainudin N."/>
            <person name="Xue C."/>
            <person name="Wang R."/>
            <person name="Manning V.A."/>
            <person name="Dhillon B."/>
            <person name="Tu Z.J."/>
            <person name="Steffenson B.J."/>
            <person name="Salamov A."/>
            <person name="Sun H."/>
            <person name="Lowry S."/>
            <person name="LaButti K."/>
            <person name="Han J."/>
            <person name="Copeland A."/>
            <person name="Lindquist E."/>
            <person name="Barry K."/>
            <person name="Schmutz J."/>
            <person name="Baker S.E."/>
            <person name="Ciuffetti L.M."/>
            <person name="Grigoriev I.V."/>
            <person name="Zhong S."/>
            <person name="Turgeon B.G."/>
        </authorList>
    </citation>
    <scope>NUCLEOTIDE SEQUENCE [LARGE SCALE GENOMIC DNA]</scope>
    <source>
        <strain evidence="2">C5 / ATCC 48332 / race O</strain>
    </source>
</reference>
<keyword evidence="2" id="KW-1185">Reference proteome</keyword>